<dbReference type="AlphaFoldDB" id="A0A0B2BVR2"/>
<proteinExistence type="predicted"/>
<keyword evidence="1" id="KW-0812">Transmembrane</keyword>
<sequence>MLALFSGIGGVLLLAKSVPTGIVTSGGAPGAAALASGAVPGSASLEVRGGTTYTVWSTGDAADGLGWVAQDAIAVRCDDGEEPPVSSVMVAGRTTSGMFSAASVIDFEPVSDGTCEVTVGGNAFESASGFVVTEGHQSGSIFGSFFAYVGGAAVAIIAAIGAGLLGGALLVAGIVWRIATPRP</sequence>
<protein>
    <submittedName>
        <fullName evidence="2">Uncharacterized protein</fullName>
    </submittedName>
</protein>
<dbReference type="Proteomes" id="UP000230842">
    <property type="component" value="Unassembled WGS sequence"/>
</dbReference>
<dbReference type="EMBL" id="PGEZ01000001">
    <property type="protein sequence ID" value="PJJ58083.1"/>
    <property type="molecule type" value="Genomic_DNA"/>
</dbReference>
<feature type="transmembrane region" description="Helical" evidence="1">
    <location>
        <begin position="145"/>
        <end position="176"/>
    </location>
</feature>
<reference evidence="2 3" key="1">
    <citation type="submission" date="2017-11" db="EMBL/GenBank/DDBJ databases">
        <title>Genomic Encyclopedia of Archaeal and Bacterial Type Strains, Phase II (KMG-II): From Individual Species to Whole Genera.</title>
        <authorList>
            <person name="Goeker M."/>
        </authorList>
    </citation>
    <scope>NUCLEOTIDE SEQUENCE [LARGE SCALE GENOMIC DNA]</scope>
    <source>
        <strain evidence="2 3">DSM 27763</strain>
    </source>
</reference>
<accession>A0A0B2BVR2</accession>
<comment type="caution">
    <text evidence="2">The sequence shown here is derived from an EMBL/GenBank/DDBJ whole genome shotgun (WGS) entry which is preliminary data.</text>
</comment>
<name>A0A0B2BVR2_9ACTN</name>
<evidence type="ECO:0000313" key="2">
    <source>
        <dbReference type="EMBL" id="PJJ58083.1"/>
    </source>
</evidence>
<keyword evidence="3" id="KW-1185">Reference proteome</keyword>
<keyword evidence="1" id="KW-1133">Transmembrane helix</keyword>
<gene>
    <name evidence="2" type="ORF">CLV56_2328</name>
</gene>
<evidence type="ECO:0000313" key="3">
    <source>
        <dbReference type="Proteomes" id="UP000230842"/>
    </source>
</evidence>
<organism evidence="2 3">
    <name type="scientific">Mumia flava</name>
    <dbReference type="NCBI Taxonomy" id="1348852"/>
    <lineage>
        <taxon>Bacteria</taxon>
        <taxon>Bacillati</taxon>
        <taxon>Actinomycetota</taxon>
        <taxon>Actinomycetes</taxon>
        <taxon>Propionibacteriales</taxon>
        <taxon>Nocardioidaceae</taxon>
        <taxon>Mumia</taxon>
    </lineage>
</organism>
<keyword evidence="1" id="KW-0472">Membrane</keyword>
<evidence type="ECO:0000256" key="1">
    <source>
        <dbReference type="SAM" id="Phobius"/>
    </source>
</evidence>